<dbReference type="InterPro" id="IPR006001">
    <property type="entry name" value="Therm_gnt_kin"/>
</dbReference>
<evidence type="ECO:0000256" key="2">
    <source>
        <dbReference type="ARBA" id="ARBA00008420"/>
    </source>
</evidence>
<accession>A0A329E451</accession>
<keyword evidence="4 10" id="KW-0808">Transferase</keyword>
<dbReference type="RefSeq" id="WP_220089760.1">
    <property type="nucleotide sequence ID" value="NZ_QLTR01000031.1"/>
</dbReference>
<dbReference type="NCBIfam" id="TIGR01313">
    <property type="entry name" value="therm_gnt_kin"/>
    <property type="match status" value="1"/>
</dbReference>
<dbReference type="GO" id="GO:0005524">
    <property type="term" value="F:ATP binding"/>
    <property type="evidence" value="ECO:0007669"/>
    <property type="project" value="UniProtKB-KW"/>
</dbReference>
<dbReference type="Gene3D" id="3.40.50.300">
    <property type="entry name" value="P-loop containing nucleotide triphosphate hydrolases"/>
    <property type="match status" value="1"/>
</dbReference>
<dbReference type="PANTHER" id="PTHR43442:SF3">
    <property type="entry name" value="GLUCONOKINASE-RELATED"/>
    <property type="match status" value="1"/>
</dbReference>
<comment type="catalytic activity">
    <reaction evidence="9 10">
        <text>D-gluconate + ATP = 6-phospho-D-gluconate + ADP + H(+)</text>
        <dbReference type="Rhea" id="RHEA:19433"/>
        <dbReference type="ChEBI" id="CHEBI:15378"/>
        <dbReference type="ChEBI" id="CHEBI:18391"/>
        <dbReference type="ChEBI" id="CHEBI:30616"/>
        <dbReference type="ChEBI" id="CHEBI:58759"/>
        <dbReference type="ChEBI" id="CHEBI:456216"/>
        <dbReference type="EC" id="2.7.1.12"/>
    </reaction>
</comment>
<evidence type="ECO:0000256" key="5">
    <source>
        <dbReference type="ARBA" id="ARBA00022741"/>
    </source>
</evidence>
<reference evidence="11 12" key="1">
    <citation type="submission" date="2018-06" db="EMBL/GenBank/DDBJ databases">
        <title>Freshwater and sediment microbial communities from various areas in North America, analyzing microbe dynamics in response to fracking.</title>
        <authorList>
            <person name="Lamendella R."/>
        </authorList>
    </citation>
    <scope>NUCLEOTIDE SEQUENCE [LARGE SCALE GENOMIC DNA]</scope>
    <source>
        <strain evidence="11 12">99A</strain>
    </source>
</reference>
<keyword evidence="7 10" id="KW-0067">ATP-binding</keyword>
<dbReference type="CDD" id="cd02021">
    <property type="entry name" value="GntK"/>
    <property type="match status" value="1"/>
</dbReference>
<dbReference type="SUPFAM" id="SSF52540">
    <property type="entry name" value="P-loop containing nucleoside triphosphate hydrolases"/>
    <property type="match status" value="1"/>
</dbReference>
<evidence type="ECO:0000256" key="7">
    <source>
        <dbReference type="ARBA" id="ARBA00022840"/>
    </source>
</evidence>
<evidence type="ECO:0000256" key="6">
    <source>
        <dbReference type="ARBA" id="ARBA00022777"/>
    </source>
</evidence>
<evidence type="ECO:0000256" key="3">
    <source>
        <dbReference type="ARBA" id="ARBA00012054"/>
    </source>
</evidence>
<sequence>MSDNKNQHSAVFIIMGVCCTGKSTVGEHFAKAINGKFIDGDDLHPKANVIKMSQGQALNDNDRAPWLERVRDSVFSIEKKNEIGVIVCSALKQTYRDKIREENNNVVFLHLHADKEIIAQRMQNREGHFMPLSLLDSQFATLEMPSSQEPNTHQIDITGSISDVVNQCVSVSKAYLS</sequence>
<dbReference type="AlphaFoldDB" id="A0A329E451"/>
<dbReference type="InterPro" id="IPR031322">
    <property type="entry name" value="Shikimate/glucono_kinase"/>
</dbReference>
<evidence type="ECO:0000256" key="10">
    <source>
        <dbReference type="RuleBase" id="RU363066"/>
    </source>
</evidence>
<protein>
    <recommendedName>
        <fullName evidence="3 10">Gluconokinase</fullName>
        <ecNumber evidence="3 10">2.7.1.12</ecNumber>
    </recommendedName>
</protein>
<organism evidence="11 12">
    <name type="scientific">Vibrio diazotrophicus</name>
    <dbReference type="NCBI Taxonomy" id="685"/>
    <lineage>
        <taxon>Bacteria</taxon>
        <taxon>Pseudomonadati</taxon>
        <taxon>Pseudomonadota</taxon>
        <taxon>Gammaproteobacteria</taxon>
        <taxon>Vibrionales</taxon>
        <taxon>Vibrionaceae</taxon>
        <taxon>Vibrio</taxon>
    </lineage>
</organism>
<dbReference type="GO" id="GO:0019521">
    <property type="term" value="P:D-gluconate metabolic process"/>
    <property type="evidence" value="ECO:0007669"/>
    <property type="project" value="UniProtKB-KW"/>
</dbReference>
<dbReference type="Proteomes" id="UP000248729">
    <property type="component" value="Unassembled WGS sequence"/>
</dbReference>
<dbReference type="EMBL" id="QLTR01000031">
    <property type="protein sequence ID" value="RAS58911.1"/>
    <property type="molecule type" value="Genomic_DNA"/>
</dbReference>
<comment type="caution">
    <text evidence="11">The sequence shown here is derived from an EMBL/GenBank/DDBJ whole genome shotgun (WGS) entry which is preliminary data.</text>
</comment>
<dbReference type="EC" id="2.7.1.12" evidence="3 10"/>
<gene>
    <name evidence="11" type="ORF">DET48_1313</name>
</gene>
<dbReference type="InterPro" id="IPR027417">
    <property type="entry name" value="P-loop_NTPase"/>
</dbReference>
<keyword evidence="8" id="KW-0311">Gluconate utilization</keyword>
<keyword evidence="5 10" id="KW-0547">Nucleotide-binding</keyword>
<evidence type="ECO:0000256" key="9">
    <source>
        <dbReference type="ARBA" id="ARBA00048090"/>
    </source>
</evidence>
<dbReference type="GO" id="GO:0046316">
    <property type="term" value="F:gluconokinase activity"/>
    <property type="evidence" value="ECO:0007669"/>
    <property type="project" value="UniProtKB-EC"/>
</dbReference>
<evidence type="ECO:0000313" key="11">
    <source>
        <dbReference type="EMBL" id="RAS58911.1"/>
    </source>
</evidence>
<dbReference type="PANTHER" id="PTHR43442">
    <property type="entry name" value="GLUCONOKINASE-RELATED"/>
    <property type="match status" value="1"/>
</dbReference>
<comment type="pathway">
    <text evidence="1">Carbohydrate acid metabolism.</text>
</comment>
<proteinExistence type="inferred from homology"/>
<evidence type="ECO:0000313" key="12">
    <source>
        <dbReference type="Proteomes" id="UP000248729"/>
    </source>
</evidence>
<dbReference type="GO" id="GO:0005737">
    <property type="term" value="C:cytoplasm"/>
    <property type="evidence" value="ECO:0007669"/>
    <property type="project" value="TreeGrafter"/>
</dbReference>
<comment type="similarity">
    <text evidence="2 10">Belongs to the gluconokinase GntK/GntV family.</text>
</comment>
<keyword evidence="6 10" id="KW-0418">Kinase</keyword>
<evidence type="ECO:0000256" key="8">
    <source>
        <dbReference type="ARBA" id="ARBA00023064"/>
    </source>
</evidence>
<dbReference type="FunFam" id="3.40.50.300:FF:000522">
    <property type="entry name" value="Gluconokinase"/>
    <property type="match status" value="1"/>
</dbReference>
<evidence type="ECO:0000256" key="4">
    <source>
        <dbReference type="ARBA" id="ARBA00022679"/>
    </source>
</evidence>
<dbReference type="Pfam" id="PF01202">
    <property type="entry name" value="SKI"/>
    <property type="match status" value="1"/>
</dbReference>
<evidence type="ECO:0000256" key="1">
    <source>
        <dbReference type="ARBA" id="ARBA00004761"/>
    </source>
</evidence>
<name>A0A329E451_VIBDI</name>